<accession>A0A225WT80</accession>
<gene>
    <name evidence="2" type="ORF">PHMEG_0005305</name>
</gene>
<reference evidence="3" key="1">
    <citation type="submission" date="2017-03" db="EMBL/GenBank/DDBJ databases">
        <title>Phytopthora megakarya and P. palmivora, two closely related causual agents of cacao black pod achieved similar genome size and gene model numbers by different mechanisms.</title>
        <authorList>
            <person name="Ali S."/>
            <person name="Shao J."/>
            <person name="Larry D.J."/>
            <person name="Kronmiller B."/>
            <person name="Shen D."/>
            <person name="Strem M.D."/>
            <person name="Melnick R.L."/>
            <person name="Guiltinan M.J."/>
            <person name="Tyler B.M."/>
            <person name="Meinhardt L.W."/>
            <person name="Bailey B.A."/>
        </authorList>
    </citation>
    <scope>NUCLEOTIDE SEQUENCE [LARGE SCALE GENOMIC DNA]</scope>
    <source>
        <strain evidence="3">zdho120</strain>
    </source>
</reference>
<proteinExistence type="predicted"/>
<evidence type="ECO:0000256" key="1">
    <source>
        <dbReference type="SAM" id="MobiDB-lite"/>
    </source>
</evidence>
<evidence type="ECO:0000313" key="2">
    <source>
        <dbReference type="EMBL" id="OWZ20289.1"/>
    </source>
</evidence>
<dbReference type="AlphaFoldDB" id="A0A225WT80"/>
<dbReference type="Proteomes" id="UP000198211">
    <property type="component" value="Unassembled WGS sequence"/>
</dbReference>
<feature type="region of interest" description="Disordered" evidence="1">
    <location>
        <begin position="126"/>
        <end position="169"/>
    </location>
</feature>
<protein>
    <submittedName>
        <fullName evidence="2">Uncharacterized protein</fullName>
    </submittedName>
</protein>
<comment type="caution">
    <text evidence="2">The sequence shown here is derived from an EMBL/GenBank/DDBJ whole genome shotgun (WGS) entry which is preliminary data.</text>
</comment>
<dbReference type="EMBL" id="NBNE01000340">
    <property type="protein sequence ID" value="OWZ20289.1"/>
    <property type="molecule type" value="Genomic_DNA"/>
</dbReference>
<feature type="region of interest" description="Disordered" evidence="1">
    <location>
        <begin position="86"/>
        <end position="108"/>
    </location>
</feature>
<sequence length="244" mass="27843">MDDVMCLTVFEQCLKGKWGQEWWDHISTMCETLSYNEPRMRYEFFLNGLRNKQMKSMLNSSMVTSFPEACVLLLYKNLHLPVEEDDEFQDVKSNTSKETIEKSNQSQKLQQLQQMSRLLLQQQRLGTQPRGQINAAVPPPPNIGRSEVPSRPTGTNPQNGQLRIRLGPDTHTTKGITVCSRCERVNRCRETFPRAVGRCNRCLELGHYSMEYNLHKTDRRNGGRQPGGSSTTCVLCGESGHMMA</sequence>
<keyword evidence="3" id="KW-1185">Reference proteome</keyword>
<feature type="compositionally biased region" description="Polar residues" evidence="1">
    <location>
        <begin position="152"/>
        <end position="161"/>
    </location>
</feature>
<dbReference type="OrthoDB" id="121296at2759"/>
<organism evidence="2 3">
    <name type="scientific">Phytophthora megakarya</name>
    <dbReference type="NCBI Taxonomy" id="4795"/>
    <lineage>
        <taxon>Eukaryota</taxon>
        <taxon>Sar</taxon>
        <taxon>Stramenopiles</taxon>
        <taxon>Oomycota</taxon>
        <taxon>Peronosporomycetes</taxon>
        <taxon>Peronosporales</taxon>
        <taxon>Peronosporaceae</taxon>
        <taxon>Phytophthora</taxon>
    </lineage>
</organism>
<evidence type="ECO:0000313" key="3">
    <source>
        <dbReference type="Proteomes" id="UP000198211"/>
    </source>
</evidence>
<name>A0A225WT80_9STRA</name>